<keyword evidence="1" id="KW-1133">Transmembrane helix</keyword>
<keyword evidence="1" id="KW-0812">Transmembrane</keyword>
<comment type="caution">
    <text evidence="2">The sequence shown here is derived from an EMBL/GenBank/DDBJ whole genome shotgun (WGS) entry which is preliminary data.</text>
</comment>
<feature type="transmembrane region" description="Helical" evidence="1">
    <location>
        <begin position="112"/>
        <end position="134"/>
    </location>
</feature>
<feature type="transmembrane region" description="Helical" evidence="1">
    <location>
        <begin position="21"/>
        <end position="48"/>
    </location>
</feature>
<feature type="transmembrane region" description="Helical" evidence="1">
    <location>
        <begin position="146"/>
        <end position="169"/>
    </location>
</feature>
<keyword evidence="3" id="KW-1185">Reference proteome</keyword>
<protein>
    <recommendedName>
        <fullName evidence="4">DUF308 domain-containing protein</fullName>
    </recommendedName>
</protein>
<proteinExistence type="predicted"/>
<feature type="transmembrane region" description="Helical" evidence="1">
    <location>
        <begin position="175"/>
        <end position="193"/>
    </location>
</feature>
<sequence>MSIEHEESQNKKSETANNGRWHQVSILGELVGGALVAVSGLALFTVLNEREFEIVSPFAVAGFFLLVVGLWAYYRSERTWFGRLGKLSYWTMSGGTVVTAISLPIAEYGPGVAFIGFLFGLLVTMIGAIGFGIAMLRADVTPRVAAWLLILALPIGVPLTIAFTTYVMGEGADPWGGPMVFYGLAWVVLGHHLRTGEQND</sequence>
<reference evidence="2 3" key="1">
    <citation type="journal article" date="2019" name="Int. J. Syst. Evol. Microbiol.">
        <title>The Global Catalogue of Microorganisms (GCM) 10K type strain sequencing project: providing services to taxonomists for standard genome sequencing and annotation.</title>
        <authorList>
            <consortium name="The Broad Institute Genomics Platform"/>
            <consortium name="The Broad Institute Genome Sequencing Center for Infectious Disease"/>
            <person name="Wu L."/>
            <person name="Ma J."/>
        </authorList>
    </citation>
    <scope>NUCLEOTIDE SEQUENCE [LARGE SCALE GENOMIC DNA]</scope>
    <source>
        <strain evidence="2 3">CGMCC 1.12124</strain>
    </source>
</reference>
<evidence type="ECO:0000256" key="1">
    <source>
        <dbReference type="SAM" id="Phobius"/>
    </source>
</evidence>
<evidence type="ECO:0000313" key="3">
    <source>
        <dbReference type="Proteomes" id="UP001596118"/>
    </source>
</evidence>
<name>A0ABD5R2D5_9EURY</name>
<dbReference type="AlphaFoldDB" id="A0ABD5R2D5"/>
<feature type="transmembrane region" description="Helical" evidence="1">
    <location>
        <begin position="54"/>
        <end position="75"/>
    </location>
</feature>
<organism evidence="2 3">
    <name type="scientific">Halorubrum rubrum</name>
    <dbReference type="NCBI Taxonomy" id="1126240"/>
    <lineage>
        <taxon>Archaea</taxon>
        <taxon>Methanobacteriati</taxon>
        <taxon>Methanobacteriota</taxon>
        <taxon>Stenosarchaea group</taxon>
        <taxon>Halobacteria</taxon>
        <taxon>Halobacteriales</taxon>
        <taxon>Haloferacaceae</taxon>
        <taxon>Halorubrum</taxon>
    </lineage>
</organism>
<feature type="transmembrane region" description="Helical" evidence="1">
    <location>
        <begin position="87"/>
        <end position="106"/>
    </location>
</feature>
<dbReference type="Proteomes" id="UP001596118">
    <property type="component" value="Unassembled WGS sequence"/>
</dbReference>
<accession>A0ABD5R2D5</accession>
<gene>
    <name evidence="2" type="ORF">ACFPM1_09750</name>
</gene>
<dbReference type="RefSeq" id="WP_256411636.1">
    <property type="nucleotide sequence ID" value="NZ_JANHDM010000005.1"/>
</dbReference>
<keyword evidence="1" id="KW-0472">Membrane</keyword>
<evidence type="ECO:0000313" key="2">
    <source>
        <dbReference type="EMBL" id="MFC5279036.1"/>
    </source>
</evidence>
<dbReference type="EMBL" id="JBHSKY010000008">
    <property type="protein sequence ID" value="MFC5279036.1"/>
    <property type="molecule type" value="Genomic_DNA"/>
</dbReference>
<evidence type="ECO:0008006" key="4">
    <source>
        <dbReference type="Google" id="ProtNLM"/>
    </source>
</evidence>